<gene>
    <name evidence="2" type="ORF">PSYICH_LOCUS10</name>
</gene>
<evidence type="ECO:0000313" key="3">
    <source>
        <dbReference type="Proteomes" id="UP001153636"/>
    </source>
</evidence>
<evidence type="ECO:0000256" key="1">
    <source>
        <dbReference type="SAM" id="MobiDB-lite"/>
    </source>
</evidence>
<accession>A0A9P0G5M3</accession>
<evidence type="ECO:0000313" key="2">
    <source>
        <dbReference type="EMBL" id="CAH1098841.1"/>
    </source>
</evidence>
<keyword evidence="3" id="KW-1185">Reference proteome</keyword>
<dbReference type="Proteomes" id="UP001153636">
    <property type="component" value="Chromosome 1"/>
</dbReference>
<reference evidence="2" key="1">
    <citation type="submission" date="2022-01" db="EMBL/GenBank/DDBJ databases">
        <authorList>
            <person name="King R."/>
        </authorList>
    </citation>
    <scope>NUCLEOTIDE SEQUENCE</scope>
</reference>
<feature type="region of interest" description="Disordered" evidence="1">
    <location>
        <begin position="107"/>
        <end position="126"/>
    </location>
</feature>
<dbReference type="EMBL" id="OV651813">
    <property type="protein sequence ID" value="CAH1098841.1"/>
    <property type="molecule type" value="Genomic_DNA"/>
</dbReference>
<protein>
    <submittedName>
        <fullName evidence="2">Uncharacterized protein</fullName>
    </submittedName>
</protein>
<organism evidence="2 3">
    <name type="scientific">Psylliodes chrysocephalus</name>
    <dbReference type="NCBI Taxonomy" id="3402493"/>
    <lineage>
        <taxon>Eukaryota</taxon>
        <taxon>Metazoa</taxon>
        <taxon>Ecdysozoa</taxon>
        <taxon>Arthropoda</taxon>
        <taxon>Hexapoda</taxon>
        <taxon>Insecta</taxon>
        <taxon>Pterygota</taxon>
        <taxon>Neoptera</taxon>
        <taxon>Endopterygota</taxon>
        <taxon>Coleoptera</taxon>
        <taxon>Polyphaga</taxon>
        <taxon>Cucujiformia</taxon>
        <taxon>Chrysomeloidea</taxon>
        <taxon>Chrysomelidae</taxon>
        <taxon>Galerucinae</taxon>
        <taxon>Alticini</taxon>
        <taxon>Psylliodes</taxon>
    </lineage>
</organism>
<dbReference type="OrthoDB" id="6755972at2759"/>
<sequence length="444" mass="51345">MNPKTRCKRRISIDRTFERSNYEYQKFFNEILDLLEADFTLPDHRRDSILRELFPTMIYRKIIAAVPPIKARDPFNLGKTSENIRATKHVSITTEYSFKSSSSEVLNESVDTEHVPTPEKERTYETSESIFEQPLKIWRQPIGGLKVTPMHEPKDVESAEELEVSKISSESTKTPCSGSFDSMLVKIMNHKLKPKLTLYYNFFKKTAEQAALWRSMGTALPQLRTAEEKANLIAEQIASNFVNWVHENGLHETLTTNEVINMFSPIKDWNKIIVRQEEVFSVPGQVGWSLGLRERTTQFVLADQIVKDKKAYEFAGEKNVAFMKSLPHSLYKGTSINDSYKKWLKSKIPLKIETMESVFSEIEDLVITKKYANFIAARPYIKPPPYLLECGLIKYPEGQTYIKSPKGTRRLTRKETIYTLCEGPKVERLRYSDVRLPILEAETY</sequence>
<proteinExistence type="predicted"/>
<dbReference type="AlphaFoldDB" id="A0A9P0G5M3"/>
<feature type="compositionally biased region" description="Basic and acidic residues" evidence="1">
    <location>
        <begin position="111"/>
        <end position="125"/>
    </location>
</feature>
<name>A0A9P0G5M3_9CUCU</name>